<dbReference type="RefSeq" id="WP_155302687.1">
    <property type="nucleotide sequence ID" value="NZ_AP021875.1"/>
</dbReference>
<evidence type="ECO:0000313" key="2">
    <source>
        <dbReference type="Proteomes" id="UP000427769"/>
    </source>
</evidence>
<gene>
    <name evidence="1" type="ORF">DSCW_10110</name>
</gene>
<name>A0A5K7Z553_9BACT</name>
<keyword evidence="2" id="KW-1185">Reference proteome</keyword>
<dbReference type="EMBL" id="AP021875">
    <property type="protein sequence ID" value="BBO73594.1"/>
    <property type="molecule type" value="Genomic_DNA"/>
</dbReference>
<organism evidence="1 2">
    <name type="scientific">Desulfosarcina widdelii</name>
    <dbReference type="NCBI Taxonomy" id="947919"/>
    <lineage>
        <taxon>Bacteria</taxon>
        <taxon>Pseudomonadati</taxon>
        <taxon>Thermodesulfobacteriota</taxon>
        <taxon>Desulfobacteria</taxon>
        <taxon>Desulfobacterales</taxon>
        <taxon>Desulfosarcinaceae</taxon>
        <taxon>Desulfosarcina</taxon>
    </lineage>
</organism>
<dbReference type="Gene3D" id="3.40.50.2000">
    <property type="entry name" value="Glycogen Phosphorylase B"/>
    <property type="match status" value="1"/>
</dbReference>
<sequence>MKIALVHYHLKTGGVTTVIKRQIAALGDACDLFVLTGDRADTQLPCEVEEIPGLGYDRSGQPQLPPERVAEQVRRALLRKWSDGCDILHIHNPTLAKNRGFLQVIRRLQDSGIALFLQIHDLAEDGRPQVYFDEPYPEDCHYGVINRRDEAILKAAGLDNSGLHCLPNAVLGMPVDSNRQQTKQVLYPVRAIRRKNLGEALLLSLFFKAGQRLAITQPPNSPEDIASYRDWVAWSSVNGLSVDFEVGRKTPFASIVAASQSMITTSVSEGFGMAYLETWTTGKPLLGRRLPDICSDYEESGIDLQTLYDRIDVPLDWIDRDDFSNRWREAVLRAANRFGLTISDATVSKAFDHLTGRETIDFGMLDEAFQRQILSRLIASPFAKEELIRTNPWLSDAREGVAVPGVIEKNRRVALDRYGMDRYRDRLLQIYDRVVSQPVRHTIDKKILLHSFFRPETFSLLKWAAYGGF</sequence>
<accession>A0A5K7Z553</accession>
<protein>
    <recommendedName>
        <fullName evidence="3">Glycosyltransferase subfamily 4-like N-terminal domain-containing protein</fullName>
    </recommendedName>
</protein>
<dbReference type="AlphaFoldDB" id="A0A5K7Z553"/>
<proteinExistence type="predicted"/>
<dbReference type="OrthoDB" id="9764674at2"/>
<reference evidence="1 2" key="1">
    <citation type="submission" date="2019-11" db="EMBL/GenBank/DDBJ databases">
        <title>Comparative genomics of hydrocarbon-degrading Desulfosarcina strains.</title>
        <authorList>
            <person name="Watanabe M."/>
            <person name="Kojima H."/>
            <person name="Fukui M."/>
        </authorList>
    </citation>
    <scope>NUCLEOTIDE SEQUENCE [LARGE SCALE GENOMIC DNA]</scope>
    <source>
        <strain evidence="1 2">PP31</strain>
    </source>
</reference>
<dbReference type="KEGG" id="dwd:DSCW_10110"/>
<evidence type="ECO:0008006" key="3">
    <source>
        <dbReference type="Google" id="ProtNLM"/>
    </source>
</evidence>
<dbReference type="SUPFAM" id="SSF53756">
    <property type="entry name" value="UDP-Glycosyltransferase/glycogen phosphorylase"/>
    <property type="match status" value="1"/>
</dbReference>
<dbReference type="Proteomes" id="UP000427769">
    <property type="component" value="Chromosome"/>
</dbReference>
<evidence type="ECO:0000313" key="1">
    <source>
        <dbReference type="EMBL" id="BBO73594.1"/>
    </source>
</evidence>